<feature type="repeat" description="CHCR" evidence="7">
    <location>
        <begin position="837"/>
        <end position="976"/>
    </location>
</feature>
<dbReference type="GO" id="GO:0032051">
    <property type="term" value="F:clathrin light chain binding"/>
    <property type="evidence" value="ECO:0007669"/>
    <property type="project" value="InterPro"/>
</dbReference>
<feature type="domain" description="Clathrin heavy chain linker core motif" evidence="9">
    <location>
        <begin position="334"/>
        <end position="357"/>
    </location>
</feature>
<comment type="function">
    <text evidence="6">Clathrin is the major protein of the polyhedral coat of coated pits and vesicles.</text>
</comment>
<dbReference type="PIRSF" id="PIRSF002290">
    <property type="entry name" value="Clathrin_H_chain"/>
    <property type="match status" value="1"/>
</dbReference>
<name>A0A8H8NR11_9AGAM</name>
<evidence type="ECO:0000256" key="4">
    <source>
        <dbReference type="ARBA" id="ARBA00023176"/>
    </source>
</evidence>
<dbReference type="FunFam" id="1.25.40.10:FF:000002">
    <property type="entry name" value="Clathrin heavy chain"/>
    <property type="match status" value="1"/>
</dbReference>
<dbReference type="PROSITE" id="PS50236">
    <property type="entry name" value="CHCR"/>
    <property type="match status" value="6"/>
</dbReference>
<organism evidence="10 11">
    <name type="scientific">Rhizoctonia solani</name>
    <dbReference type="NCBI Taxonomy" id="456999"/>
    <lineage>
        <taxon>Eukaryota</taxon>
        <taxon>Fungi</taxon>
        <taxon>Dikarya</taxon>
        <taxon>Basidiomycota</taxon>
        <taxon>Agaricomycotina</taxon>
        <taxon>Agaricomycetes</taxon>
        <taxon>Cantharellales</taxon>
        <taxon>Ceratobasidiaceae</taxon>
        <taxon>Rhizoctonia</taxon>
    </lineage>
</organism>
<evidence type="ECO:0000256" key="8">
    <source>
        <dbReference type="SAM" id="MobiDB-lite"/>
    </source>
</evidence>
<feature type="repeat" description="CHCR" evidence="7">
    <location>
        <begin position="690"/>
        <end position="832"/>
    </location>
</feature>
<feature type="region of interest" description="Disordered" evidence="8">
    <location>
        <begin position="1582"/>
        <end position="1603"/>
    </location>
</feature>
<dbReference type="InterPro" id="IPR016024">
    <property type="entry name" value="ARM-type_fold"/>
</dbReference>
<dbReference type="Gene3D" id="1.25.40.10">
    <property type="entry name" value="Tetratricopeptide repeat domain"/>
    <property type="match status" value="5"/>
</dbReference>
<dbReference type="Proteomes" id="UP000650533">
    <property type="component" value="Chromosome 2"/>
</dbReference>
<comment type="similarity">
    <text evidence="1 6">Belongs to the clathrin heavy chain family.</text>
</comment>
<dbReference type="InterPro" id="IPR016341">
    <property type="entry name" value="Clathrin_heavy_chain"/>
</dbReference>
<dbReference type="InterPro" id="IPR055358">
    <property type="entry name" value="CHCR"/>
</dbReference>
<dbReference type="InterPro" id="IPR000547">
    <property type="entry name" value="Clathrin_H-chain/VPS_repeat"/>
</dbReference>
<dbReference type="GO" id="GO:0005829">
    <property type="term" value="C:cytosol"/>
    <property type="evidence" value="ECO:0007669"/>
    <property type="project" value="GOC"/>
</dbReference>
<gene>
    <name evidence="10" type="ORF">RhiXN_05150</name>
</gene>
<dbReference type="Pfam" id="PF13838">
    <property type="entry name" value="Clathrin_H_link"/>
    <property type="match status" value="1"/>
</dbReference>
<dbReference type="InterPro" id="IPR022365">
    <property type="entry name" value="Clathrin_H-chain_propeller_rpt"/>
</dbReference>
<sequence length="1603" mass="181155">MADRPIAFCEHLQLSSVGIQPASISFNTLTLESDRFICVREKVGEQNQVVIIDLSDANNVIRRPITADTAIMHPKEKIIALRAARQLQVFNIETKQKVKSHIVNDDIVFWKWLDDSTLGLVSETAVFHWTIKDATSPPQKVFDRHASLSGAQIINYRASGDGKWLVLVGIMGNTAPGGFKVKGAMQLFSRERNVSQPIEGHAAAFAELKIDGQANPTKLFTFAVRTGTGAKLHIVEIDHQAPNTPFQKKAVDVFFPPEATADFPVAVQVSKQHGIIYLVTKLGFIHLYDLETGACVYMNRISGDTIFVTAEHEATHGIIGVNRRGQVLSVSVDDNTIIPYILGTLNNTELAFKLASRANLPGADDLYVRQYQQLFQGGQYAEAAKIAANSPRGILRTPQTIEQFKQVPVQPGTLSPILQYFGILLEKGELNKHESLELARPVLAQGRKQLLEKWLKENKLDCSEELGDIVRTHDLTLALSVYLRANVPNKVIACFAETGQFDKILLYSKKVGYTPDFSQLLQHVMRVNPEKGAEFASQLVNDEAGPLVDIERVVDVFMAQNMIQPATSFLLDALKDNKPEQGHLQTRLLEMNLLHAPQVADAILGNEMFTHYDRPRIANLCERAGLLQRALDHYEDLADIKRVVVHTNVLNPEWLVNFFSKLTTEQTLACLNEMLRVNIRQNLQVVVQIATKYSDILGPVKLIEMFESFKSFEGLYYYLGSVVNLSEDPEVHFKYIQAATRTNQIREVERICRESNFYNPEKVKNFLKEAKLQDQLPLIIVCDRFDFVHDLVLYLYQNGLTSSIEVYVQRVNSARTPQVIGGLLDVDCDESMIKTLLASVTGNFPIDELVEEVEKRNRLKLILPWLEARIAQGSQDPAVFNALAKIYIDSNNNPESFLKENNLYDPLTVGKYCEKRDPYLAFIAYAKGFCDDELISITNDNAMFKHQARYLVKRRRLELWQQVLVSDNLHRRQLIDQVTATAVPESTDPDDVSIILEPSPFSDNKNLQNLMLLTAIRAEKGKVVGYINKLNNYDSGEIAKIAVDHGLFEEALTIYKKYEQHVLAIDVLVGDIASIERGLDFANKINKPEVWSRLAKAQLDGLRIRDAIDSYIKAEDPSNFHEVIEIASRAGKHEDLVRYLQMARKSLREPKIDTELAYAYAKTDRLHDMEDFLSMTNVADILDVGEKCFNDELYQAAKLLSRASLIGQENQAAVESARKAGNTQVWKQVHEACIEKAEFRLAQICGLNIIVHAEELPGLIKRYEKRGYFDEVLQLLEAGLSLERAHMGIFTELSVLYSRYRPEKTIMEHLKLFVSRINIPKVLKAAEQAHLWPELVYLYVKYDEYDNAALAMMEHSPDAWEHNQFKEIVVKVANVEIFDNFNTMALARKLEQHELLEFRRLAAHLYKKNKRWEESLSLSKQDKLYKDAIQTASVSGSTEVAEDLISYFVDIGNKECFAAMLYACFDLLRPDIVMELSWHNGLNDFYVPYQIQIQRQTLEKIATLEKEVKEQTKKTQTREQQEADQPIINPGGFGNQRMITAGPGMGAPPPMYPNGLNGMQPMGHMKQLGGLHTAQFMAASAIADEEPEVSDQEISQSVDNAVS</sequence>
<dbReference type="PANTHER" id="PTHR10292">
    <property type="entry name" value="CLATHRIN HEAVY CHAIN RELATED"/>
    <property type="match status" value="1"/>
</dbReference>
<feature type="repeat" description="CHCR" evidence="7">
    <location>
        <begin position="541"/>
        <end position="687"/>
    </location>
</feature>
<comment type="subcellular location">
    <subcellularLocation>
        <location evidence="6">Cytoplasmic vesicle membrane</location>
        <topology evidence="6">Peripheral membrane protein</topology>
        <orientation evidence="6">Cytoplasmic side</orientation>
    </subcellularLocation>
    <subcellularLocation>
        <location evidence="6">Membrane</location>
        <location evidence="6">Coated pit</location>
        <topology evidence="6">Peripheral membrane protein</topology>
        <orientation evidence="6">Cytoplasmic side</orientation>
    </subcellularLocation>
</comment>
<dbReference type="InterPro" id="IPR016025">
    <property type="entry name" value="Clathrin_H-chain_N"/>
</dbReference>
<evidence type="ECO:0000256" key="2">
    <source>
        <dbReference type="ARBA" id="ARBA00022737"/>
    </source>
</evidence>
<dbReference type="InterPro" id="IPR015348">
    <property type="entry name" value="Clathrin_H-chain_linker_core"/>
</dbReference>
<dbReference type="GO" id="GO:0030132">
    <property type="term" value="C:clathrin coat of coated pit"/>
    <property type="evidence" value="ECO:0007669"/>
    <property type="project" value="InterPro"/>
</dbReference>
<evidence type="ECO:0000313" key="11">
    <source>
        <dbReference type="Proteomes" id="UP000650533"/>
    </source>
</evidence>
<feature type="repeat" description="CHCR" evidence="7">
    <location>
        <begin position="1111"/>
        <end position="1200"/>
    </location>
</feature>
<evidence type="ECO:0000256" key="5">
    <source>
        <dbReference type="ARBA" id="ARBA00023329"/>
    </source>
</evidence>
<dbReference type="GO" id="GO:0030130">
    <property type="term" value="C:clathrin coat of trans-Golgi network vesicle"/>
    <property type="evidence" value="ECO:0007669"/>
    <property type="project" value="InterPro"/>
</dbReference>
<keyword evidence="2" id="KW-0677">Repeat</keyword>
<evidence type="ECO:0000259" key="9">
    <source>
        <dbReference type="Pfam" id="PF09268"/>
    </source>
</evidence>
<dbReference type="Pfam" id="PF09268">
    <property type="entry name" value="Clathrin-link"/>
    <property type="match status" value="1"/>
</dbReference>
<dbReference type="GO" id="GO:0071439">
    <property type="term" value="C:clathrin complex"/>
    <property type="evidence" value="ECO:0007669"/>
    <property type="project" value="InterPro"/>
</dbReference>
<accession>A0A8H8NR11</accession>
<keyword evidence="4 6" id="KW-0168">Coated pit</keyword>
<feature type="compositionally biased region" description="Polar residues" evidence="8">
    <location>
        <begin position="1592"/>
        <end position="1603"/>
    </location>
</feature>
<protein>
    <recommendedName>
        <fullName evidence="6">Clathrin heavy chain</fullName>
    </recommendedName>
</protein>
<dbReference type="SUPFAM" id="SSF48371">
    <property type="entry name" value="ARM repeat"/>
    <property type="match status" value="6"/>
</dbReference>
<dbReference type="FunFam" id="1.25.40.10:FF:000007">
    <property type="entry name" value="Clathrin heavy chain"/>
    <property type="match status" value="1"/>
</dbReference>
<dbReference type="GO" id="GO:0005198">
    <property type="term" value="F:structural molecule activity"/>
    <property type="evidence" value="ECO:0007669"/>
    <property type="project" value="InterPro"/>
</dbReference>
<dbReference type="GO" id="GO:0006886">
    <property type="term" value="P:intracellular protein transport"/>
    <property type="evidence" value="ECO:0007669"/>
    <property type="project" value="UniProtKB-UniRule"/>
</dbReference>
<dbReference type="PANTHER" id="PTHR10292:SF1">
    <property type="entry name" value="CLATHRIN HEAVY CHAIN"/>
    <property type="match status" value="1"/>
</dbReference>
<dbReference type="FunFam" id="1.25.40.10:FF:000009">
    <property type="entry name" value="Clathrin heavy chain"/>
    <property type="match status" value="1"/>
</dbReference>
<proteinExistence type="inferred from homology"/>
<feature type="repeat" description="CHCR" evidence="7">
    <location>
        <begin position="1247"/>
        <end position="1457"/>
    </location>
</feature>
<feature type="compositionally biased region" description="Basic and acidic residues" evidence="8">
    <location>
        <begin position="1511"/>
        <end position="1521"/>
    </location>
</feature>
<evidence type="ECO:0000256" key="6">
    <source>
        <dbReference type="PIRNR" id="PIRNR002290"/>
    </source>
</evidence>
<evidence type="ECO:0000313" key="10">
    <source>
        <dbReference type="EMBL" id="QRW17148.1"/>
    </source>
</evidence>
<reference evidence="10" key="1">
    <citation type="submission" date="2020-05" db="EMBL/GenBank/DDBJ databases">
        <title>Evolutionary and genomic comparisons of hybrid uninucleate and nonhybrid Rhizoctonia fungi.</title>
        <authorList>
            <person name="Li C."/>
            <person name="Chen X."/>
        </authorList>
    </citation>
    <scope>NUCLEOTIDE SEQUENCE</scope>
    <source>
        <strain evidence="10">AG-1 IA</strain>
    </source>
</reference>
<dbReference type="KEGG" id="rsx:RhiXN_05150"/>
<evidence type="ECO:0000256" key="3">
    <source>
        <dbReference type="ARBA" id="ARBA00023136"/>
    </source>
</evidence>
<dbReference type="GO" id="GO:0030479">
    <property type="term" value="C:actin cortical patch"/>
    <property type="evidence" value="ECO:0007669"/>
    <property type="project" value="TreeGrafter"/>
</dbReference>
<dbReference type="GeneID" id="67027429"/>
<dbReference type="RefSeq" id="XP_043177385.1">
    <property type="nucleotide sequence ID" value="XM_043324966.1"/>
</dbReference>
<dbReference type="SMART" id="SM00299">
    <property type="entry name" value="CLH"/>
    <property type="match status" value="6"/>
</dbReference>
<dbReference type="InterPro" id="IPR011990">
    <property type="entry name" value="TPR-like_helical_dom_sf"/>
</dbReference>
<dbReference type="GO" id="GO:0006898">
    <property type="term" value="P:receptor-mediated endocytosis"/>
    <property type="evidence" value="ECO:0007669"/>
    <property type="project" value="TreeGrafter"/>
</dbReference>
<dbReference type="EMBL" id="CP059659">
    <property type="protein sequence ID" value="QRW17148.1"/>
    <property type="molecule type" value="Genomic_DNA"/>
</dbReference>
<feature type="repeat" description="CHCR" evidence="7">
    <location>
        <begin position="993"/>
        <end position="1107"/>
    </location>
</feature>
<dbReference type="FunFam" id="2.130.10.110:FF:000003">
    <property type="entry name" value="Clathrin heavy chain"/>
    <property type="match status" value="1"/>
</dbReference>
<evidence type="ECO:0000256" key="7">
    <source>
        <dbReference type="PROSITE-ProRule" id="PRU01006"/>
    </source>
</evidence>
<dbReference type="Pfam" id="PF00637">
    <property type="entry name" value="Clathrin"/>
    <property type="match status" value="6"/>
</dbReference>
<evidence type="ECO:0000256" key="1">
    <source>
        <dbReference type="ARBA" id="ARBA00009535"/>
    </source>
</evidence>
<dbReference type="Gene3D" id="1.25.40.730">
    <property type="match status" value="1"/>
</dbReference>
<feature type="region of interest" description="Disordered" evidence="8">
    <location>
        <begin position="1511"/>
        <end position="1533"/>
    </location>
</feature>
<dbReference type="Gene3D" id="2.130.10.110">
    <property type="entry name" value="Clathrin heavy-chain terminal domain"/>
    <property type="match status" value="1"/>
</dbReference>
<keyword evidence="3 6" id="KW-0472">Membrane</keyword>
<keyword evidence="5 6" id="KW-0968">Cytoplasmic vesicle</keyword>
<dbReference type="SUPFAM" id="SSF50989">
    <property type="entry name" value="Clathrin heavy-chain terminal domain"/>
    <property type="match status" value="1"/>
</dbReference>
<dbReference type="Pfam" id="PF01394">
    <property type="entry name" value="Clathrin_propel"/>
    <property type="match status" value="1"/>
</dbReference>
<dbReference type="GO" id="GO:0006895">
    <property type="term" value="P:Golgi to endosome transport"/>
    <property type="evidence" value="ECO:0007669"/>
    <property type="project" value="TreeGrafter"/>
</dbReference>